<gene>
    <name evidence="2" type="ORF">AADG42_08080</name>
</gene>
<reference evidence="2 3" key="1">
    <citation type="submission" date="2024-04" db="EMBL/GenBank/DDBJ databases">
        <title>Isolation of an actinomycete strain from pig manure.</title>
        <authorList>
            <person name="Gong T."/>
            <person name="Yu Z."/>
            <person name="An M."/>
            <person name="Wei C."/>
            <person name="Yang W."/>
            <person name="Liu L."/>
        </authorList>
    </citation>
    <scope>NUCLEOTIDE SEQUENCE [LARGE SCALE GENOMIC DNA]</scope>
    <source>
        <strain evidence="2 3">ZF39</strain>
    </source>
</reference>
<protein>
    <submittedName>
        <fullName evidence="2">PHP domain-containing protein</fullName>
    </submittedName>
</protein>
<proteinExistence type="predicted"/>
<dbReference type="CDD" id="cd07438">
    <property type="entry name" value="PHP_HisPPase_AMP"/>
    <property type="match status" value="1"/>
</dbReference>
<dbReference type="SUPFAM" id="SSF89550">
    <property type="entry name" value="PHP domain-like"/>
    <property type="match status" value="1"/>
</dbReference>
<dbReference type="InterPro" id="IPR016195">
    <property type="entry name" value="Pol/histidinol_Pase-like"/>
</dbReference>
<feature type="domain" description="Polymerase/histidinol phosphatase N-terminal" evidence="1">
    <location>
        <begin position="3"/>
        <end position="68"/>
    </location>
</feature>
<keyword evidence="3" id="KW-1185">Reference proteome</keyword>
<dbReference type="PANTHER" id="PTHR42924:SF3">
    <property type="entry name" value="POLYMERASE_HISTIDINOL PHOSPHATASE N-TERMINAL DOMAIN-CONTAINING PROTEIN"/>
    <property type="match status" value="1"/>
</dbReference>
<dbReference type="Gene3D" id="1.10.150.650">
    <property type="match status" value="1"/>
</dbReference>
<sequence length="277" mass="29853">MLIDLHSHTTISDGTDTPAELLAKARGLGLDVLAVTDHDTFDHLPEVRAAARREGIELLEGMEMSCEYAGASVHLLAYGMDPDDADLGGELARIREGRGDRLPRVLERLEALGVGVSHDDVMRQVGEAPSIGRPHIADALVAAGHVADRQEAFDRFLAEGRPAYVGRYHPDLRHGIELIHAAGGLAVVAHPWGRASAEALTEEVLADMVSAHALDGFEVDHEDHDPQQRARLRALADRLDVLGTGSSDHHGLGKPTMPLACNTTSPEAYAELRRRLG</sequence>
<dbReference type="Gene3D" id="3.20.20.140">
    <property type="entry name" value="Metal-dependent hydrolases"/>
    <property type="match status" value="1"/>
</dbReference>
<dbReference type="EMBL" id="CP154795">
    <property type="protein sequence ID" value="XAN07253.1"/>
    <property type="molecule type" value="Genomic_DNA"/>
</dbReference>
<dbReference type="RefSeq" id="WP_425308703.1">
    <property type="nucleotide sequence ID" value="NZ_CP154795.1"/>
</dbReference>
<dbReference type="InterPro" id="IPR003141">
    <property type="entry name" value="Pol/His_phosphatase_N"/>
</dbReference>
<dbReference type="SMART" id="SM00481">
    <property type="entry name" value="POLIIIAc"/>
    <property type="match status" value="1"/>
</dbReference>
<dbReference type="Pfam" id="PF02811">
    <property type="entry name" value="PHP"/>
    <property type="match status" value="1"/>
</dbReference>
<organism evidence="2 3">
    <name type="scientific">Ammonicoccus fulvus</name>
    <dbReference type="NCBI Taxonomy" id="3138240"/>
    <lineage>
        <taxon>Bacteria</taxon>
        <taxon>Bacillati</taxon>
        <taxon>Actinomycetota</taxon>
        <taxon>Actinomycetes</taxon>
        <taxon>Propionibacteriales</taxon>
        <taxon>Propionibacteriaceae</taxon>
        <taxon>Ammonicoccus</taxon>
    </lineage>
</organism>
<accession>A0ABZ3FMI8</accession>
<evidence type="ECO:0000259" key="1">
    <source>
        <dbReference type="SMART" id="SM00481"/>
    </source>
</evidence>
<dbReference type="PANTHER" id="PTHR42924">
    <property type="entry name" value="EXONUCLEASE"/>
    <property type="match status" value="1"/>
</dbReference>
<name>A0ABZ3FMI8_9ACTN</name>
<dbReference type="Proteomes" id="UP001442841">
    <property type="component" value="Chromosome"/>
</dbReference>
<evidence type="ECO:0000313" key="3">
    <source>
        <dbReference type="Proteomes" id="UP001442841"/>
    </source>
</evidence>
<dbReference type="InterPro" id="IPR052018">
    <property type="entry name" value="PHP_domain"/>
</dbReference>
<evidence type="ECO:0000313" key="2">
    <source>
        <dbReference type="EMBL" id="XAN07253.1"/>
    </source>
</evidence>
<dbReference type="InterPro" id="IPR004013">
    <property type="entry name" value="PHP_dom"/>
</dbReference>